<reference evidence="1 2" key="1">
    <citation type="submission" date="2020-08" db="EMBL/GenBank/DDBJ databases">
        <title>Genomic Encyclopedia of Type Strains, Phase IV (KMG-V): Genome sequencing to study the core and pangenomes of soil and plant-associated prokaryotes.</title>
        <authorList>
            <person name="Whitman W."/>
        </authorList>
    </citation>
    <scope>NUCLEOTIDE SEQUENCE [LARGE SCALE GENOMIC DNA]</scope>
    <source>
        <strain evidence="1 2">SEMIA 4074</strain>
    </source>
</reference>
<keyword evidence="2" id="KW-1185">Reference proteome</keyword>
<evidence type="ECO:0000313" key="2">
    <source>
        <dbReference type="Proteomes" id="UP000524492"/>
    </source>
</evidence>
<dbReference type="Proteomes" id="UP000524492">
    <property type="component" value="Unassembled WGS sequence"/>
</dbReference>
<dbReference type="AlphaFoldDB" id="A0A7W6MHG1"/>
<protein>
    <submittedName>
        <fullName evidence="1">Uncharacterized protein</fullName>
    </submittedName>
</protein>
<comment type="caution">
    <text evidence="1">The sequence shown here is derived from an EMBL/GenBank/DDBJ whole genome shotgun (WGS) entry which is preliminary data.</text>
</comment>
<gene>
    <name evidence="1" type="ORF">GGD53_001959</name>
</gene>
<proteinExistence type="predicted"/>
<evidence type="ECO:0000313" key="1">
    <source>
        <dbReference type="EMBL" id="MBB4191806.1"/>
    </source>
</evidence>
<organism evidence="1 2">
    <name type="scientific">Rhizobium aethiopicum</name>
    <dbReference type="NCBI Taxonomy" id="1138170"/>
    <lineage>
        <taxon>Bacteria</taxon>
        <taxon>Pseudomonadati</taxon>
        <taxon>Pseudomonadota</taxon>
        <taxon>Alphaproteobacteria</taxon>
        <taxon>Hyphomicrobiales</taxon>
        <taxon>Rhizobiaceae</taxon>
        <taxon>Rhizobium/Agrobacterium group</taxon>
        <taxon>Rhizobium</taxon>
    </lineage>
</organism>
<name>A0A7W6MHG1_9HYPH</name>
<sequence length="89" mass="9859">MILVTGAPTYPWLHDEAVKGDIADYDLVEALLRFDRPAILNFVWPGHDRRCAIDAGQARAGPRLALARDRFVKEVGRKTSQAAATATQR</sequence>
<dbReference type="EMBL" id="JACIFV010000005">
    <property type="protein sequence ID" value="MBB4191806.1"/>
    <property type="molecule type" value="Genomic_DNA"/>
</dbReference>
<accession>A0A7W6MHG1</accession>